<name>A0A1K2HY63_9HYPH</name>
<dbReference type="STRING" id="665118.SAMN02983003_2235"/>
<dbReference type="EMBL" id="FPKU01000002">
    <property type="protein sequence ID" value="SFZ84829.1"/>
    <property type="molecule type" value="Genomic_DNA"/>
</dbReference>
<accession>A0A1K2HY63</accession>
<dbReference type="OrthoDB" id="8629576at2"/>
<reference evidence="1 2" key="1">
    <citation type="submission" date="2016-11" db="EMBL/GenBank/DDBJ databases">
        <authorList>
            <person name="Jaros S."/>
            <person name="Januszkiewicz K."/>
            <person name="Wedrychowicz H."/>
        </authorList>
    </citation>
    <scope>NUCLEOTIDE SEQUENCE [LARGE SCALE GENOMIC DNA]</scope>
    <source>
        <strain evidence="1 2">ATCC 23634</strain>
    </source>
</reference>
<evidence type="ECO:0000313" key="2">
    <source>
        <dbReference type="Proteomes" id="UP000183447"/>
    </source>
</evidence>
<dbReference type="SUPFAM" id="SSF51621">
    <property type="entry name" value="Phosphoenolpyruvate/pyruvate domain"/>
    <property type="match status" value="1"/>
</dbReference>
<keyword evidence="2" id="KW-1185">Reference proteome</keyword>
<dbReference type="RefSeq" id="WP_084603455.1">
    <property type="nucleotide sequence ID" value="NZ_FPKU01000002.1"/>
</dbReference>
<dbReference type="GO" id="GO:0016833">
    <property type="term" value="F:oxo-acid-lyase activity"/>
    <property type="evidence" value="ECO:0007669"/>
    <property type="project" value="UniProtKB-ARBA"/>
</dbReference>
<dbReference type="Gene3D" id="3.20.20.60">
    <property type="entry name" value="Phosphoenolpyruvate-binding domains"/>
    <property type="match status" value="1"/>
</dbReference>
<dbReference type="PANTHER" id="PTHR42905">
    <property type="entry name" value="PHOSPHOENOLPYRUVATE CARBOXYLASE"/>
    <property type="match status" value="1"/>
</dbReference>
<gene>
    <name evidence="1" type="ORF">SAMN02983003_2235</name>
</gene>
<dbReference type="CDD" id="cd00377">
    <property type="entry name" value="ICL_PEPM"/>
    <property type="match status" value="1"/>
</dbReference>
<proteinExistence type="predicted"/>
<dbReference type="Pfam" id="PF13714">
    <property type="entry name" value="PEP_mutase"/>
    <property type="match status" value="1"/>
</dbReference>
<evidence type="ECO:0000313" key="1">
    <source>
        <dbReference type="EMBL" id="SFZ84829.1"/>
    </source>
</evidence>
<dbReference type="InterPro" id="IPR015813">
    <property type="entry name" value="Pyrv/PenolPyrv_kinase-like_dom"/>
</dbReference>
<organism evidence="1 2">
    <name type="scientific">Devosia enhydra</name>
    <dbReference type="NCBI Taxonomy" id="665118"/>
    <lineage>
        <taxon>Bacteria</taxon>
        <taxon>Pseudomonadati</taxon>
        <taxon>Pseudomonadota</taxon>
        <taxon>Alphaproteobacteria</taxon>
        <taxon>Hyphomicrobiales</taxon>
        <taxon>Devosiaceae</taxon>
        <taxon>Devosia</taxon>
    </lineage>
</organism>
<sequence>MTDRRRRFRDLVAAPDMLVMPGAYDGLSAHIIEAAGFPAITAGGYAGIGSMMGEPDGGQSNMRDMADHYGRIVDAVSVPVYIDADTGFGGVHNVAKAVRAFERTGAAGLFFSDQVFPNRCGYLPGKEVVPVETMLARIMAALDARTDENFFIGTRTDCLSLTGLDDAIVRCQLFVEAGVDMAKPQGADTREQIARSIAEIPGPHFATLSQAAGRHPTGLAGMRELGVAAVTLPSISLFAAAQGVRNAIGSLAETGSVDALGDALMPLPDYYALVGLKAFQEREKSYDDRAADLVARSGR</sequence>
<keyword evidence="1" id="KW-0456">Lyase</keyword>
<dbReference type="AlphaFoldDB" id="A0A1K2HY63"/>
<protein>
    <submittedName>
        <fullName evidence="1">2-Methylisocitrate lyase, PEP mutase family</fullName>
    </submittedName>
</protein>
<dbReference type="Proteomes" id="UP000183447">
    <property type="component" value="Unassembled WGS sequence"/>
</dbReference>
<dbReference type="PANTHER" id="PTHR42905:SF5">
    <property type="entry name" value="CARBOXYVINYL-CARBOXYPHOSPHONATE PHOSPHORYLMUTASE, CHLOROPLASTIC"/>
    <property type="match status" value="1"/>
</dbReference>
<dbReference type="InterPro" id="IPR040442">
    <property type="entry name" value="Pyrv_kinase-like_dom_sf"/>
</dbReference>
<dbReference type="InterPro" id="IPR039556">
    <property type="entry name" value="ICL/PEPM"/>
</dbReference>